<protein>
    <submittedName>
        <fullName evidence="6">TetR/AcrR family transcriptional regulator</fullName>
    </submittedName>
</protein>
<feature type="DNA-binding region" description="H-T-H motif" evidence="4">
    <location>
        <begin position="13"/>
        <end position="32"/>
    </location>
</feature>
<reference evidence="6 7" key="1">
    <citation type="submission" date="2023-01" db="EMBL/GenBank/DDBJ databases">
        <title>Psychrosphaera sp. nov., isolated from marine algae.</title>
        <authorList>
            <person name="Bayburt H."/>
            <person name="Choi B.J."/>
            <person name="Kim J.M."/>
            <person name="Choi D.G."/>
            <person name="Jeon C.O."/>
        </authorList>
    </citation>
    <scope>NUCLEOTIDE SEQUENCE [LARGE SCALE GENOMIC DNA]</scope>
    <source>
        <strain evidence="6 7">G1-22</strain>
    </source>
</reference>
<dbReference type="PANTHER" id="PTHR47506:SF1">
    <property type="entry name" value="HTH-TYPE TRANSCRIPTIONAL REGULATOR YJDC"/>
    <property type="match status" value="1"/>
</dbReference>
<keyword evidence="3" id="KW-0804">Transcription</keyword>
<evidence type="ECO:0000313" key="6">
    <source>
        <dbReference type="EMBL" id="MDC2887705.1"/>
    </source>
</evidence>
<dbReference type="RefSeq" id="WP_215963118.1">
    <property type="nucleotide sequence ID" value="NZ_JAQOMS010000002.1"/>
</dbReference>
<evidence type="ECO:0000256" key="2">
    <source>
        <dbReference type="ARBA" id="ARBA00023125"/>
    </source>
</evidence>
<dbReference type="PROSITE" id="PS50977">
    <property type="entry name" value="HTH_TETR_2"/>
    <property type="match status" value="1"/>
</dbReference>
<evidence type="ECO:0000256" key="4">
    <source>
        <dbReference type="PROSITE-ProRule" id="PRU00335"/>
    </source>
</evidence>
<evidence type="ECO:0000256" key="1">
    <source>
        <dbReference type="ARBA" id="ARBA00023015"/>
    </source>
</evidence>
<proteinExistence type="predicted"/>
<keyword evidence="1" id="KW-0805">Transcription regulation</keyword>
<evidence type="ECO:0000256" key="3">
    <source>
        <dbReference type="ARBA" id="ARBA00023163"/>
    </source>
</evidence>
<keyword evidence="2 4" id="KW-0238">DNA-binding</keyword>
<evidence type="ECO:0000313" key="7">
    <source>
        <dbReference type="Proteomes" id="UP001528411"/>
    </source>
</evidence>
<evidence type="ECO:0000259" key="5">
    <source>
        <dbReference type="PROSITE" id="PS50977"/>
    </source>
</evidence>
<feature type="domain" description="HTH tetR-type" evidence="5">
    <location>
        <begin position="1"/>
        <end position="50"/>
    </location>
</feature>
<sequence>MDVFWQKGYVGASLTDLTQRMGINKPSMYSSFGNKEALFVKATQCYLDTKMKPHLDLLFAEGVGLKQRLKNHMMSVVSMQCSDDGAKGCYLVLCQSELESGEIPAEAETLLKQADAIPKQIFTELFKTDPESIELGLNTKAAENALCLYTTLKGTAAMARSGVDKAQLEYSVDAVLAGISTQLH</sequence>
<dbReference type="InterPro" id="IPR001647">
    <property type="entry name" value="HTH_TetR"/>
</dbReference>
<organism evidence="6 7">
    <name type="scientific">Psychrosphaera algicola</name>
    <dbReference type="NCBI Taxonomy" id="3023714"/>
    <lineage>
        <taxon>Bacteria</taxon>
        <taxon>Pseudomonadati</taxon>
        <taxon>Pseudomonadota</taxon>
        <taxon>Gammaproteobacteria</taxon>
        <taxon>Alteromonadales</taxon>
        <taxon>Pseudoalteromonadaceae</taxon>
        <taxon>Psychrosphaera</taxon>
    </lineage>
</organism>
<dbReference type="Proteomes" id="UP001528411">
    <property type="component" value="Unassembled WGS sequence"/>
</dbReference>
<dbReference type="PANTHER" id="PTHR47506">
    <property type="entry name" value="TRANSCRIPTIONAL REGULATORY PROTEIN"/>
    <property type="match status" value="1"/>
</dbReference>
<accession>A0ABT5FAV4</accession>
<gene>
    <name evidence="6" type="ORF">PN838_01065</name>
</gene>
<comment type="caution">
    <text evidence="6">The sequence shown here is derived from an EMBL/GenBank/DDBJ whole genome shotgun (WGS) entry which is preliminary data.</text>
</comment>
<dbReference type="Pfam" id="PF00440">
    <property type="entry name" value="TetR_N"/>
    <property type="match status" value="1"/>
</dbReference>
<keyword evidence="7" id="KW-1185">Reference proteome</keyword>
<name>A0ABT5FAV4_9GAMM</name>
<dbReference type="EMBL" id="JAQOMS010000002">
    <property type="protein sequence ID" value="MDC2887705.1"/>
    <property type="molecule type" value="Genomic_DNA"/>
</dbReference>